<name>A0A6P5AIT1_BRABE</name>
<sequence length="261" mass="29999">MQLSGDALRKMTDLLLIVFATTIRRLLSQVVELARFMYNTCWLICEALYTLVIFVCEIALPIISLCKDVYRWLRTSVTELFKTILSLSQLLWSISSLVLREWWTYILNSRAWAGIVNIAYHFKLAAINAFAVIHYLSITAKKAASVGFHTVKQLSAAVLRKITELLLTSKIAFTTIMHYIYMVMEHMIVPSVMYAKAIVKELAQGTVQYLQVYGSRVREAMVDAMWSAYNYDYNGVLYMLLETLRGTMRRVLYRDANVGKT</sequence>
<evidence type="ECO:0000313" key="2">
    <source>
        <dbReference type="Proteomes" id="UP000515135"/>
    </source>
</evidence>
<keyword evidence="1" id="KW-0472">Membrane</keyword>
<dbReference type="RefSeq" id="XP_019641861.1">
    <property type="nucleotide sequence ID" value="XM_019786302.1"/>
</dbReference>
<organism evidence="2 3">
    <name type="scientific">Branchiostoma belcheri</name>
    <name type="common">Amphioxus</name>
    <dbReference type="NCBI Taxonomy" id="7741"/>
    <lineage>
        <taxon>Eukaryota</taxon>
        <taxon>Metazoa</taxon>
        <taxon>Chordata</taxon>
        <taxon>Cephalochordata</taxon>
        <taxon>Leptocardii</taxon>
        <taxon>Amphioxiformes</taxon>
        <taxon>Branchiostomatidae</taxon>
        <taxon>Branchiostoma</taxon>
    </lineage>
</organism>
<accession>A0A6P5AIT1</accession>
<dbReference type="KEGG" id="bbel:109483310"/>
<keyword evidence="2" id="KW-1185">Reference proteome</keyword>
<protein>
    <submittedName>
        <fullName evidence="3">Uncharacterized protein LOC109483310</fullName>
    </submittedName>
</protein>
<dbReference type="AlphaFoldDB" id="A0A6P5AIT1"/>
<evidence type="ECO:0000313" key="3">
    <source>
        <dbReference type="RefSeq" id="XP_019641861.1"/>
    </source>
</evidence>
<keyword evidence="1" id="KW-0812">Transmembrane</keyword>
<dbReference type="Proteomes" id="UP000515135">
    <property type="component" value="Unplaced"/>
</dbReference>
<dbReference type="GeneID" id="109483310"/>
<evidence type="ECO:0000256" key="1">
    <source>
        <dbReference type="SAM" id="Phobius"/>
    </source>
</evidence>
<reference evidence="3" key="1">
    <citation type="submission" date="2025-08" db="UniProtKB">
        <authorList>
            <consortium name="RefSeq"/>
        </authorList>
    </citation>
    <scope>IDENTIFICATION</scope>
    <source>
        <tissue evidence="3">Gonad</tissue>
    </source>
</reference>
<feature type="transmembrane region" description="Helical" evidence="1">
    <location>
        <begin position="37"/>
        <end position="60"/>
    </location>
</feature>
<feature type="transmembrane region" description="Helical" evidence="1">
    <location>
        <begin position="111"/>
        <end position="136"/>
    </location>
</feature>
<gene>
    <name evidence="3" type="primary">LOC109483310</name>
</gene>
<keyword evidence="1" id="KW-1133">Transmembrane helix</keyword>
<proteinExistence type="predicted"/>